<dbReference type="Proteomes" id="UP000093352">
    <property type="component" value="Unassembled WGS sequence"/>
</dbReference>
<dbReference type="OrthoDB" id="3175596at2"/>
<dbReference type="InterPro" id="IPR002178">
    <property type="entry name" value="PTS_EIIA_type-2_dom"/>
</dbReference>
<evidence type="ECO:0000256" key="4">
    <source>
        <dbReference type="ARBA" id="ARBA00022553"/>
    </source>
</evidence>
<evidence type="ECO:0000313" key="15">
    <source>
        <dbReference type="Proteomes" id="UP000319424"/>
    </source>
</evidence>
<evidence type="ECO:0000256" key="5">
    <source>
        <dbReference type="ARBA" id="ARBA00022679"/>
    </source>
</evidence>
<organism evidence="12 14">
    <name type="scientific">Criibacterium bergeronii</name>
    <dbReference type="NCBI Taxonomy" id="1871336"/>
    <lineage>
        <taxon>Bacteria</taxon>
        <taxon>Bacillati</taxon>
        <taxon>Bacillota</taxon>
        <taxon>Clostridia</taxon>
        <taxon>Peptostreptococcales</taxon>
        <taxon>Filifactoraceae</taxon>
        <taxon>Criibacterium</taxon>
    </lineage>
</organism>
<dbReference type="STRING" id="1871336.BBG48_00710"/>
<sequence length="151" mass="17275">MLKDFIENRHFIFADSVENWEEAIKLSCKPFIDDATADEAYAQELVESVKKYGPYIVLMPGVALPHSQEGSGSVHKTSISFMKLKNPVSFDENDADMYADLFFTLASCNHDEHLKNMAKLSEMLLNEELVEKLHKVKNEEDLKKLSDEFNI</sequence>
<evidence type="ECO:0000256" key="8">
    <source>
        <dbReference type="ARBA" id="ARBA00037387"/>
    </source>
</evidence>
<evidence type="ECO:0000313" key="12">
    <source>
        <dbReference type="EMBL" id="RDY22215.1"/>
    </source>
</evidence>
<evidence type="ECO:0000313" key="13">
    <source>
        <dbReference type="EMBL" id="TRW28716.1"/>
    </source>
</evidence>
<dbReference type="Proteomes" id="UP000319424">
    <property type="component" value="Unassembled WGS sequence"/>
</dbReference>
<reference evidence="12 14" key="1">
    <citation type="journal article" date="2016" name="Genome Announc.">
        <title>Draft Genome Sequence of Criibacterium bergeronii gen. nov., sp. nov., Strain CCRI-22567T, Isolated from a Vaginal Sample from a Woman with Bacterial Vaginosis.</title>
        <authorList>
            <person name="Maheux A.F."/>
            <person name="Berube E."/>
            <person name="Boudreau D.K."/>
            <person name="Raymond F."/>
            <person name="Corbeil J."/>
            <person name="Roy P.H."/>
            <person name="Boissinot M."/>
            <person name="Omar R.F."/>
        </authorList>
    </citation>
    <scope>NUCLEOTIDE SEQUENCE [LARGE SCALE GENOMIC DNA]</scope>
    <source>
        <strain evidence="12 14">CCRI-22567</strain>
    </source>
</reference>
<dbReference type="GO" id="GO:0009401">
    <property type="term" value="P:phosphoenolpyruvate-dependent sugar phosphotransferase system"/>
    <property type="evidence" value="ECO:0007669"/>
    <property type="project" value="UniProtKB-KW"/>
</dbReference>
<dbReference type="RefSeq" id="WP_068911557.1">
    <property type="nucleotide sequence ID" value="NZ_MBEW02000001.1"/>
</dbReference>
<evidence type="ECO:0000256" key="7">
    <source>
        <dbReference type="ARBA" id="ARBA00022777"/>
    </source>
</evidence>
<gene>
    <name evidence="12" type="ORF">BBG48_000415</name>
    <name evidence="13" type="ORF">FL857_01130</name>
</gene>
<protein>
    <recommendedName>
        <fullName evidence="9">Ascorbate-specific PTS system EIIA component</fullName>
    </recommendedName>
    <alternativeName>
        <fullName evidence="10">Ascorbate-specific phosphotransferase enzyme IIA component</fullName>
    </alternativeName>
</protein>
<feature type="domain" description="PTS EIIA type-2" evidence="11">
    <location>
        <begin position="4"/>
        <end position="149"/>
    </location>
</feature>
<proteinExistence type="predicted"/>
<keyword evidence="2" id="KW-0813">Transport</keyword>
<comment type="subcellular location">
    <subcellularLocation>
        <location evidence="1">Cytoplasm</location>
    </subcellularLocation>
</comment>
<keyword evidence="3" id="KW-0963">Cytoplasm</keyword>
<comment type="caution">
    <text evidence="12">The sequence shown here is derived from an EMBL/GenBank/DDBJ whole genome shotgun (WGS) entry which is preliminary data.</text>
</comment>
<keyword evidence="4" id="KW-0597">Phosphoprotein</keyword>
<evidence type="ECO:0000256" key="3">
    <source>
        <dbReference type="ARBA" id="ARBA00022490"/>
    </source>
</evidence>
<dbReference type="SUPFAM" id="SSF55804">
    <property type="entry name" value="Phoshotransferase/anion transport protein"/>
    <property type="match status" value="1"/>
</dbReference>
<dbReference type="InterPro" id="IPR051351">
    <property type="entry name" value="Ascorbate-PTS_EIIA_comp"/>
</dbReference>
<evidence type="ECO:0000256" key="10">
    <source>
        <dbReference type="ARBA" id="ARBA00042072"/>
    </source>
</evidence>
<evidence type="ECO:0000259" key="11">
    <source>
        <dbReference type="PROSITE" id="PS51094"/>
    </source>
</evidence>
<dbReference type="InterPro" id="IPR016152">
    <property type="entry name" value="PTrfase/Anion_transptr"/>
</dbReference>
<accession>A0A371IP06</accession>
<evidence type="ECO:0000256" key="9">
    <source>
        <dbReference type="ARBA" id="ARBA00041175"/>
    </source>
</evidence>
<dbReference type="EMBL" id="MBEW02000001">
    <property type="protein sequence ID" value="RDY22215.1"/>
    <property type="molecule type" value="Genomic_DNA"/>
</dbReference>
<evidence type="ECO:0000256" key="2">
    <source>
        <dbReference type="ARBA" id="ARBA00022448"/>
    </source>
</evidence>
<keyword evidence="6" id="KW-0598">Phosphotransferase system</keyword>
<dbReference type="GO" id="GO:0016301">
    <property type="term" value="F:kinase activity"/>
    <property type="evidence" value="ECO:0007669"/>
    <property type="project" value="UniProtKB-KW"/>
</dbReference>
<dbReference type="Gene3D" id="3.40.930.10">
    <property type="entry name" value="Mannitol-specific EII, Chain A"/>
    <property type="match status" value="1"/>
</dbReference>
<name>A0A371IP06_9FIRM</name>
<dbReference type="PANTHER" id="PTHR36203:SF1">
    <property type="entry name" value="ASCORBATE-SPECIFIC PTS SYSTEM EIIA COMPONENT"/>
    <property type="match status" value="1"/>
</dbReference>
<dbReference type="Pfam" id="PF00359">
    <property type="entry name" value="PTS_EIIA_2"/>
    <property type="match status" value="1"/>
</dbReference>
<comment type="function">
    <text evidence="8">The phosphoenolpyruvate-dependent sugar phosphotransferase system (sugar PTS), a major carbohydrate active transport system, catalyzes the phosphorylation of incoming sugar substrates concomitantly with their translocation across the cell membrane. The enzyme II UlaABC PTS system is involved in ascorbate transport.</text>
</comment>
<evidence type="ECO:0000313" key="14">
    <source>
        <dbReference type="Proteomes" id="UP000093352"/>
    </source>
</evidence>
<reference evidence="13 15" key="3">
    <citation type="submission" date="2019-07" db="EMBL/GenBank/DDBJ databases">
        <title>Criibacterium bergeronii gen. nov., sp. nov. isolated from human clinical samples.</title>
        <authorList>
            <person name="Maheux A.F."/>
            <person name="Boudreau D.K."/>
            <person name="Berube E."/>
            <person name="Brodeur S."/>
            <person name="Bernard K.A."/>
            <person name="Abed J.Y."/>
            <person name="Ducrey E."/>
            <person name="Guay E.F."/>
            <person name="Raymond F."/>
            <person name="Corbeil J."/>
            <person name="Domingo M.-C."/>
            <person name="Roy P.H."/>
            <person name="Boissinot M."/>
            <person name="Tocheva E.I."/>
            <person name="Omar R.F."/>
        </authorList>
    </citation>
    <scope>NUCLEOTIDE SEQUENCE [LARGE SCALE GENOMIC DNA]</scope>
    <source>
        <strain evidence="13 15">CCRI-24246</strain>
    </source>
</reference>
<keyword evidence="7" id="KW-0418">Kinase</keyword>
<dbReference type="PANTHER" id="PTHR36203">
    <property type="entry name" value="ASCORBATE-SPECIFIC PTS SYSTEM EIIA COMPONENT"/>
    <property type="match status" value="1"/>
</dbReference>
<dbReference type="EMBL" id="VJXW01000001">
    <property type="protein sequence ID" value="TRW28716.1"/>
    <property type="molecule type" value="Genomic_DNA"/>
</dbReference>
<dbReference type="CDD" id="cd00211">
    <property type="entry name" value="PTS_IIA_fru"/>
    <property type="match status" value="1"/>
</dbReference>
<evidence type="ECO:0000256" key="1">
    <source>
        <dbReference type="ARBA" id="ARBA00004496"/>
    </source>
</evidence>
<dbReference type="AlphaFoldDB" id="A0A371IP06"/>
<keyword evidence="14" id="KW-1185">Reference proteome</keyword>
<keyword evidence="12" id="KW-0762">Sugar transport</keyword>
<reference evidence="12" key="2">
    <citation type="submission" date="2018-07" db="EMBL/GenBank/DDBJ databases">
        <authorList>
            <person name="Quirk P.G."/>
            <person name="Krulwich T.A."/>
        </authorList>
    </citation>
    <scope>NUCLEOTIDE SEQUENCE</scope>
    <source>
        <strain evidence="12">CCRI-22567</strain>
    </source>
</reference>
<evidence type="ECO:0000256" key="6">
    <source>
        <dbReference type="ARBA" id="ARBA00022683"/>
    </source>
</evidence>
<dbReference type="PROSITE" id="PS51094">
    <property type="entry name" value="PTS_EIIA_TYPE_2"/>
    <property type="match status" value="1"/>
</dbReference>
<keyword evidence="5" id="KW-0808">Transferase</keyword>
<dbReference type="GO" id="GO:0005737">
    <property type="term" value="C:cytoplasm"/>
    <property type="evidence" value="ECO:0007669"/>
    <property type="project" value="UniProtKB-SubCell"/>
</dbReference>